<dbReference type="AlphaFoldDB" id="A0A8T0JCV3"/>
<dbReference type="Proteomes" id="UP000822688">
    <property type="component" value="Chromosome 1"/>
</dbReference>
<dbReference type="PANTHER" id="PTHR43213">
    <property type="entry name" value="BIFUNCTIONAL DTTP/UTP PYROPHOSPHATASE/METHYLTRANSFERASE PROTEIN-RELATED"/>
    <property type="match status" value="1"/>
</dbReference>
<gene>
    <name evidence="3" type="ORF">KC19_1G319200</name>
</gene>
<dbReference type="HAMAP" id="MF_00528">
    <property type="entry name" value="Maf"/>
    <property type="match status" value="1"/>
</dbReference>
<evidence type="ECO:0000313" key="4">
    <source>
        <dbReference type="Proteomes" id="UP000822688"/>
    </source>
</evidence>
<dbReference type="InterPro" id="IPR003697">
    <property type="entry name" value="Maf-like"/>
</dbReference>
<dbReference type="CDD" id="cd00555">
    <property type="entry name" value="Maf"/>
    <property type="match status" value="1"/>
</dbReference>
<comment type="caution">
    <text evidence="3">The sequence shown here is derived from an EMBL/GenBank/DDBJ whole genome shotgun (WGS) entry which is preliminary data.</text>
</comment>
<evidence type="ECO:0000313" key="3">
    <source>
        <dbReference type="EMBL" id="KAG0593295.1"/>
    </source>
</evidence>
<evidence type="ECO:0000256" key="2">
    <source>
        <dbReference type="ARBA" id="ARBA00022801"/>
    </source>
</evidence>
<reference evidence="3" key="1">
    <citation type="submission" date="2020-06" db="EMBL/GenBank/DDBJ databases">
        <title>WGS assembly of Ceratodon purpureus strain R40.</title>
        <authorList>
            <person name="Carey S.B."/>
            <person name="Jenkins J."/>
            <person name="Shu S."/>
            <person name="Lovell J.T."/>
            <person name="Sreedasyam A."/>
            <person name="Maumus F."/>
            <person name="Tiley G.P."/>
            <person name="Fernandez-Pozo N."/>
            <person name="Barry K."/>
            <person name="Chen C."/>
            <person name="Wang M."/>
            <person name="Lipzen A."/>
            <person name="Daum C."/>
            <person name="Saski C.A."/>
            <person name="Payton A.C."/>
            <person name="Mcbreen J.C."/>
            <person name="Conrad R.E."/>
            <person name="Kollar L.M."/>
            <person name="Olsson S."/>
            <person name="Huttunen S."/>
            <person name="Landis J.B."/>
            <person name="Wickett N.J."/>
            <person name="Johnson M.G."/>
            <person name="Rensing S.A."/>
            <person name="Grimwood J."/>
            <person name="Schmutz J."/>
            <person name="Mcdaniel S.F."/>
        </authorList>
    </citation>
    <scope>NUCLEOTIDE SEQUENCE</scope>
    <source>
        <strain evidence="3">R40</strain>
    </source>
</reference>
<evidence type="ECO:0000256" key="1">
    <source>
        <dbReference type="ARBA" id="ARBA00001968"/>
    </source>
</evidence>
<dbReference type="Pfam" id="PF02545">
    <property type="entry name" value="Maf"/>
    <property type="match status" value="1"/>
</dbReference>
<dbReference type="EMBL" id="CM026421">
    <property type="protein sequence ID" value="KAG0593295.1"/>
    <property type="molecule type" value="Genomic_DNA"/>
</dbReference>
<dbReference type="PIRSF" id="PIRSF006305">
    <property type="entry name" value="Maf"/>
    <property type="match status" value="1"/>
</dbReference>
<dbReference type="PANTHER" id="PTHR43213:SF5">
    <property type="entry name" value="BIFUNCTIONAL DTTP_UTP PYROPHOSPHATASE_METHYLTRANSFERASE PROTEIN-RELATED"/>
    <property type="match status" value="1"/>
</dbReference>
<dbReference type="GO" id="GO:0047429">
    <property type="term" value="F:nucleoside triphosphate diphosphatase activity"/>
    <property type="evidence" value="ECO:0007669"/>
    <property type="project" value="InterPro"/>
</dbReference>
<name>A0A8T0JCV3_CERPU</name>
<dbReference type="InterPro" id="IPR029001">
    <property type="entry name" value="ITPase-like_fam"/>
</dbReference>
<comment type="cofactor">
    <cofactor evidence="1">
        <name>a divalent metal cation</name>
        <dbReference type="ChEBI" id="CHEBI:60240"/>
    </cofactor>
</comment>
<dbReference type="NCBIfam" id="TIGR00172">
    <property type="entry name" value="maf"/>
    <property type="match status" value="1"/>
</dbReference>
<keyword evidence="4" id="KW-1185">Reference proteome</keyword>
<proteinExistence type="inferred from homology"/>
<protein>
    <submittedName>
        <fullName evidence="3">Uncharacterized protein</fullName>
    </submittedName>
</protein>
<dbReference type="SUPFAM" id="SSF52972">
    <property type="entry name" value="ITPase-like"/>
    <property type="match status" value="1"/>
</dbReference>
<dbReference type="Gene3D" id="3.90.950.10">
    <property type="match status" value="1"/>
</dbReference>
<accession>A0A8T0JCV3</accession>
<sequence length="231" mass="25198">MLIQHVPLLCTKRIVLASASPRRSELLRGLGLKVEVLPSTFEENLDKSGFANPGEYATETAMHKAIDVSQQAAKASFGRRADLIIAADTVVELHSQVLEKPFDKDDAYRMLSSLSGQKHKVYTGVALVLPNASDSAPGAPPLVKSFYEETEVEFAELEEEAILAYIASGEPMDKAGAYGIQGIGGSFVKCIHGCYFNIMGFPVHRYVVCSHVLLHLYTNIAEADNYSVCPY</sequence>
<organism evidence="3 4">
    <name type="scientific">Ceratodon purpureus</name>
    <name type="common">Fire moss</name>
    <name type="synonym">Dicranum purpureum</name>
    <dbReference type="NCBI Taxonomy" id="3225"/>
    <lineage>
        <taxon>Eukaryota</taxon>
        <taxon>Viridiplantae</taxon>
        <taxon>Streptophyta</taxon>
        <taxon>Embryophyta</taxon>
        <taxon>Bryophyta</taxon>
        <taxon>Bryophytina</taxon>
        <taxon>Bryopsida</taxon>
        <taxon>Dicranidae</taxon>
        <taxon>Pseudoditrichales</taxon>
        <taxon>Ditrichaceae</taxon>
        <taxon>Ceratodon</taxon>
    </lineage>
</organism>
<keyword evidence="2" id="KW-0378">Hydrolase</keyword>